<dbReference type="WBParaSite" id="jg11305">
    <property type="protein sequence ID" value="jg11305"/>
    <property type="gene ID" value="jg11305"/>
</dbReference>
<feature type="compositionally biased region" description="Polar residues" evidence="1">
    <location>
        <begin position="141"/>
        <end position="155"/>
    </location>
</feature>
<evidence type="ECO:0000313" key="2">
    <source>
        <dbReference type="Proteomes" id="UP000887574"/>
    </source>
</evidence>
<feature type="compositionally biased region" description="Polar residues" evidence="1">
    <location>
        <begin position="209"/>
        <end position="232"/>
    </location>
</feature>
<name>A0A915CPM6_9BILA</name>
<evidence type="ECO:0000256" key="1">
    <source>
        <dbReference type="SAM" id="MobiDB-lite"/>
    </source>
</evidence>
<proteinExistence type="predicted"/>
<protein>
    <submittedName>
        <fullName evidence="3">CUT domain-containing protein</fullName>
    </submittedName>
</protein>
<dbReference type="AlphaFoldDB" id="A0A915CPM6"/>
<feature type="region of interest" description="Disordered" evidence="1">
    <location>
        <begin position="118"/>
        <end position="232"/>
    </location>
</feature>
<organism evidence="2 3">
    <name type="scientific">Ditylenchus dipsaci</name>
    <dbReference type="NCBI Taxonomy" id="166011"/>
    <lineage>
        <taxon>Eukaryota</taxon>
        <taxon>Metazoa</taxon>
        <taxon>Ecdysozoa</taxon>
        <taxon>Nematoda</taxon>
        <taxon>Chromadorea</taxon>
        <taxon>Rhabditida</taxon>
        <taxon>Tylenchina</taxon>
        <taxon>Tylenchomorpha</taxon>
        <taxon>Sphaerularioidea</taxon>
        <taxon>Anguinidae</taxon>
        <taxon>Anguininae</taxon>
        <taxon>Ditylenchus</taxon>
    </lineage>
</organism>
<feature type="compositionally biased region" description="Acidic residues" evidence="1">
    <location>
        <begin position="187"/>
        <end position="205"/>
    </location>
</feature>
<accession>A0A915CPM6</accession>
<keyword evidence="2" id="KW-1185">Reference proteome</keyword>
<feature type="compositionally biased region" description="Polar residues" evidence="1">
    <location>
        <begin position="167"/>
        <end position="179"/>
    </location>
</feature>
<sequence length="425" mass="46166">MAGNVPFQSTTISFLDANSKSILNGINMRLNDIDLKLAVLLEMFAARMNETNQSMLNCNDMNGGSSAGAASSAEQLNMAVTAANVAAAVSTLNNLAQVSNSSSSSMFAQMAAAAPAFTSAQHQHQNGHNILSGEPAPGKLQHNSFPIPQANSRPQSVDGVNGDPSPLSATTDVVSPSTSLHHHPMDNGEDEPVVEEEYDYEEDPDCMQASPSTQNPLKTENMSPTYGFKQSTTKKASNCSSAEHIFPNEVESKFPNGAVKRAAEKAARSFQSTQPKVFAWQILRESITDDELKNIQISLRTFHGETASHLLSRQLPKVSRIVESTMKYFKWNELPDEAQLAKAKILLSHLKNNAKVRNWTLREGRPNRSNNQNPDAIWKRYAALLGPNGLATMGLLTSDTNKSPQDSKSPINLMHSTLTDVFPSS</sequence>
<dbReference type="Proteomes" id="UP000887574">
    <property type="component" value="Unplaced"/>
</dbReference>
<evidence type="ECO:0000313" key="3">
    <source>
        <dbReference type="WBParaSite" id="jg11305"/>
    </source>
</evidence>
<reference evidence="3" key="1">
    <citation type="submission" date="2022-11" db="UniProtKB">
        <authorList>
            <consortium name="WormBaseParasite"/>
        </authorList>
    </citation>
    <scope>IDENTIFICATION</scope>
</reference>